<dbReference type="SUPFAM" id="SSF53335">
    <property type="entry name" value="S-adenosyl-L-methionine-dependent methyltransferases"/>
    <property type="match status" value="1"/>
</dbReference>
<dbReference type="InterPro" id="IPR041698">
    <property type="entry name" value="Methyltransf_25"/>
</dbReference>
<dbReference type="Gene3D" id="3.40.50.150">
    <property type="entry name" value="Vaccinia Virus protein VP39"/>
    <property type="match status" value="1"/>
</dbReference>
<reference evidence="7 8" key="1">
    <citation type="journal article" date="2024" name="Science">
        <title>Giant polyketide synthase enzymes in the biosynthesis of giant marine polyether toxins.</title>
        <authorList>
            <person name="Fallon T.R."/>
            <person name="Shende V.V."/>
            <person name="Wierzbicki I.H."/>
            <person name="Pendleton A.L."/>
            <person name="Watervoot N.F."/>
            <person name="Auber R.P."/>
            <person name="Gonzalez D.J."/>
            <person name="Wisecaver J.H."/>
            <person name="Moore B.S."/>
        </authorList>
    </citation>
    <scope>NUCLEOTIDE SEQUENCE [LARGE SCALE GENOMIC DNA]</scope>
    <source>
        <strain evidence="7 8">12B1</strain>
    </source>
</reference>
<keyword evidence="2 4" id="KW-0808">Transferase</keyword>
<accession>A0AB34ICU2</accession>
<dbReference type="InterPro" id="IPR025799">
    <property type="entry name" value="Arg_MeTrfase"/>
</dbReference>
<evidence type="ECO:0000256" key="3">
    <source>
        <dbReference type="ARBA" id="ARBA00022691"/>
    </source>
</evidence>
<dbReference type="GO" id="GO:0016274">
    <property type="term" value="F:protein-arginine N-methyltransferase activity"/>
    <property type="evidence" value="ECO:0007669"/>
    <property type="project" value="InterPro"/>
</dbReference>
<dbReference type="Pfam" id="PF13649">
    <property type="entry name" value="Methyltransf_25"/>
    <property type="match status" value="1"/>
</dbReference>
<protein>
    <recommendedName>
        <fullName evidence="9">Protein arginine N-methyltransferase</fullName>
    </recommendedName>
</protein>
<sequence>MQLLVLAHLLSGTTPPPLPKQTYFDEYASIYDHVGMLRDMQRMGAYHDAIRRNAGRHFRGKAVLDVGTGTGVLAIWAAQAGARKVYAVEATGVARHAEALVAAHGLQDVVTVLRGTMEEVELPERVDVILSEWMGYFLLRESMVQSVIYARDRWLKEGGAMYPGAARLMVHQLDDAPFVARRKAEIEETMEEWARLGDTLHERFDLDLSALQGAYAKEHFDWLYRTGWQGGVPSDVIVGEAHTLLEVDMATVSTEQLFGWSTTVSLPQITPDAPLSGLCVWFDVTFPVDSTCAGEEDPESPPPKDVVLSTSPLAPSTHWGSTALFLNPPSVQPELTIGLTQSLEDHHNLNVSLRYLQVDSQKAAEPTEAFYSISAEVKGYEL</sequence>
<dbReference type="GO" id="GO:0042054">
    <property type="term" value="F:histone methyltransferase activity"/>
    <property type="evidence" value="ECO:0007669"/>
    <property type="project" value="TreeGrafter"/>
</dbReference>
<gene>
    <name evidence="7" type="ORF">AB1Y20_014627</name>
</gene>
<name>A0AB34ICU2_PRYPA</name>
<evidence type="ECO:0008006" key="9">
    <source>
        <dbReference type="Google" id="ProtNLM"/>
    </source>
</evidence>
<keyword evidence="1 4" id="KW-0489">Methyltransferase</keyword>
<dbReference type="EMBL" id="JBGBPQ010000030">
    <property type="protein sequence ID" value="KAL1495990.1"/>
    <property type="molecule type" value="Genomic_DNA"/>
</dbReference>
<keyword evidence="8" id="KW-1185">Reference proteome</keyword>
<organism evidence="7 8">
    <name type="scientific">Prymnesium parvum</name>
    <name type="common">Toxic golden alga</name>
    <dbReference type="NCBI Taxonomy" id="97485"/>
    <lineage>
        <taxon>Eukaryota</taxon>
        <taxon>Haptista</taxon>
        <taxon>Haptophyta</taxon>
        <taxon>Prymnesiophyceae</taxon>
        <taxon>Prymnesiales</taxon>
        <taxon>Prymnesiaceae</taxon>
        <taxon>Prymnesium</taxon>
    </lineage>
</organism>
<evidence type="ECO:0000256" key="4">
    <source>
        <dbReference type="PROSITE-ProRule" id="PRU01015"/>
    </source>
</evidence>
<evidence type="ECO:0000256" key="2">
    <source>
        <dbReference type="ARBA" id="ARBA00022679"/>
    </source>
</evidence>
<keyword evidence="3 4" id="KW-0949">S-adenosyl-L-methionine</keyword>
<dbReference type="Gene3D" id="2.70.160.11">
    <property type="entry name" value="Hnrnp arginine n-methyltransferase1"/>
    <property type="match status" value="1"/>
</dbReference>
<dbReference type="InterPro" id="IPR055135">
    <property type="entry name" value="PRMT_dom"/>
</dbReference>
<dbReference type="InterPro" id="IPR029063">
    <property type="entry name" value="SAM-dependent_MTases_sf"/>
</dbReference>
<dbReference type="Pfam" id="PF22528">
    <property type="entry name" value="PRMT_C"/>
    <property type="match status" value="1"/>
</dbReference>
<evidence type="ECO:0000313" key="7">
    <source>
        <dbReference type="EMBL" id="KAL1495990.1"/>
    </source>
</evidence>
<dbReference type="PANTHER" id="PTHR11006">
    <property type="entry name" value="PROTEIN ARGININE N-METHYLTRANSFERASE"/>
    <property type="match status" value="1"/>
</dbReference>
<feature type="domain" description="Protein arginine N-methyltransferase" evidence="6">
    <location>
        <begin position="186"/>
        <end position="355"/>
    </location>
</feature>
<dbReference type="FunFam" id="3.40.50.150:FF:000016">
    <property type="entry name" value="Protein arginine N-methyltransferase 6"/>
    <property type="match status" value="1"/>
</dbReference>
<dbReference type="PANTHER" id="PTHR11006:SF68">
    <property type="entry name" value="PROTEIN ARGININE N-METHYLTRANSFERASE PRMT10"/>
    <property type="match status" value="1"/>
</dbReference>
<evidence type="ECO:0000256" key="1">
    <source>
        <dbReference type="ARBA" id="ARBA00022603"/>
    </source>
</evidence>
<feature type="domain" description="Methyltransferase" evidence="5">
    <location>
        <begin position="63"/>
        <end position="159"/>
    </location>
</feature>
<dbReference type="Proteomes" id="UP001515480">
    <property type="component" value="Unassembled WGS sequence"/>
</dbReference>
<dbReference type="GO" id="GO:0032259">
    <property type="term" value="P:methylation"/>
    <property type="evidence" value="ECO:0007669"/>
    <property type="project" value="UniProtKB-KW"/>
</dbReference>
<evidence type="ECO:0000259" key="6">
    <source>
        <dbReference type="Pfam" id="PF22528"/>
    </source>
</evidence>
<proteinExistence type="predicted"/>
<dbReference type="PROSITE" id="PS51678">
    <property type="entry name" value="SAM_MT_PRMT"/>
    <property type="match status" value="1"/>
</dbReference>
<evidence type="ECO:0000313" key="8">
    <source>
        <dbReference type="Proteomes" id="UP001515480"/>
    </source>
</evidence>
<dbReference type="GO" id="GO:0005634">
    <property type="term" value="C:nucleus"/>
    <property type="evidence" value="ECO:0007669"/>
    <property type="project" value="TreeGrafter"/>
</dbReference>
<dbReference type="CDD" id="cd02440">
    <property type="entry name" value="AdoMet_MTases"/>
    <property type="match status" value="1"/>
</dbReference>
<evidence type="ECO:0000259" key="5">
    <source>
        <dbReference type="Pfam" id="PF13649"/>
    </source>
</evidence>
<comment type="caution">
    <text evidence="7">The sequence shown here is derived from an EMBL/GenBank/DDBJ whole genome shotgun (WGS) entry which is preliminary data.</text>
</comment>
<dbReference type="AlphaFoldDB" id="A0AB34ICU2"/>